<keyword evidence="8" id="KW-0998">Cell outer membrane</keyword>
<dbReference type="PANTHER" id="PTHR30451">
    <property type="entry name" value="OUTER MEMBRANE USHER PROTEIN"/>
    <property type="match status" value="1"/>
</dbReference>
<dbReference type="Gene3D" id="2.60.40.3110">
    <property type="match status" value="1"/>
</dbReference>
<dbReference type="InterPro" id="IPR042186">
    <property type="entry name" value="FimD_plug_dom"/>
</dbReference>
<name>B1FEA5_9BURK</name>
<dbReference type="Gene3D" id="2.60.40.2070">
    <property type="match status" value="1"/>
</dbReference>
<evidence type="ECO:0000313" key="13">
    <source>
        <dbReference type="Proteomes" id="UP000005463"/>
    </source>
</evidence>
<dbReference type="InterPro" id="IPR025885">
    <property type="entry name" value="PapC_N"/>
</dbReference>
<keyword evidence="4" id="KW-1134">Transmembrane beta strand</keyword>
<evidence type="ECO:0000256" key="4">
    <source>
        <dbReference type="ARBA" id="ARBA00022452"/>
    </source>
</evidence>
<feature type="domain" description="PapC-like C-terminal" evidence="10">
    <location>
        <begin position="756"/>
        <end position="818"/>
    </location>
</feature>
<gene>
    <name evidence="12" type="ORF">BamIOP4010DRAFT_2365</name>
</gene>
<dbReference type="Proteomes" id="UP000005463">
    <property type="component" value="Unassembled WGS sequence"/>
</dbReference>
<evidence type="ECO:0000256" key="5">
    <source>
        <dbReference type="ARBA" id="ARBA00022692"/>
    </source>
</evidence>
<dbReference type="Pfam" id="PF13954">
    <property type="entry name" value="PapC_N"/>
    <property type="match status" value="1"/>
</dbReference>
<comment type="caution">
    <text evidence="12">The sequence shown here is derived from an EMBL/GenBank/DDBJ whole genome shotgun (WGS) entry which is preliminary data.</text>
</comment>
<proteinExistence type="inferred from homology"/>
<accession>B1FEA5</accession>
<dbReference type="EMBL" id="ABLC01000046">
    <property type="protein sequence ID" value="EDT04132.1"/>
    <property type="molecule type" value="Genomic_DNA"/>
</dbReference>
<evidence type="ECO:0000256" key="8">
    <source>
        <dbReference type="ARBA" id="ARBA00023237"/>
    </source>
</evidence>
<evidence type="ECO:0000313" key="12">
    <source>
        <dbReference type="EMBL" id="EDT04132.1"/>
    </source>
</evidence>
<dbReference type="RefSeq" id="WP_006751557.1">
    <property type="nucleotide sequence ID" value="NZ_ABLC01000046.1"/>
</dbReference>
<dbReference type="InterPro" id="IPR043142">
    <property type="entry name" value="PapC-like_C_sf"/>
</dbReference>
<evidence type="ECO:0000256" key="6">
    <source>
        <dbReference type="ARBA" id="ARBA00022729"/>
    </source>
</evidence>
<dbReference type="PANTHER" id="PTHR30451:SF20">
    <property type="entry name" value="FIMBRIAE USHER"/>
    <property type="match status" value="1"/>
</dbReference>
<feature type="domain" description="PapC N-terminal" evidence="11">
    <location>
        <begin position="36"/>
        <end position="176"/>
    </location>
</feature>
<keyword evidence="3" id="KW-0813">Transport</keyword>
<dbReference type="GO" id="GO:0009297">
    <property type="term" value="P:pilus assembly"/>
    <property type="evidence" value="ECO:0007669"/>
    <property type="project" value="InterPro"/>
</dbReference>
<evidence type="ECO:0000256" key="9">
    <source>
        <dbReference type="SAM" id="SignalP"/>
    </source>
</evidence>
<comment type="subcellular location">
    <subcellularLocation>
        <location evidence="1">Cell outer membrane</location>
        <topology evidence="1">Multi-pass membrane protein</topology>
    </subcellularLocation>
</comment>
<dbReference type="AlphaFoldDB" id="B1FEA5"/>
<evidence type="ECO:0000256" key="2">
    <source>
        <dbReference type="ARBA" id="ARBA00008064"/>
    </source>
</evidence>
<keyword evidence="6 9" id="KW-0732">Signal</keyword>
<protein>
    <submittedName>
        <fullName evidence="12">Fimbrial biogenesis outer membrane usher protein</fullName>
    </submittedName>
</protein>
<evidence type="ECO:0000256" key="1">
    <source>
        <dbReference type="ARBA" id="ARBA00004571"/>
    </source>
</evidence>
<evidence type="ECO:0000256" key="7">
    <source>
        <dbReference type="ARBA" id="ARBA00023136"/>
    </source>
</evidence>
<dbReference type="SUPFAM" id="SSF141729">
    <property type="entry name" value="FimD N-terminal domain-like"/>
    <property type="match status" value="1"/>
</dbReference>
<feature type="chain" id="PRO_5002761628" evidence="9">
    <location>
        <begin position="21"/>
        <end position="853"/>
    </location>
</feature>
<dbReference type="InterPro" id="IPR037224">
    <property type="entry name" value="PapC_N_sf"/>
</dbReference>
<dbReference type="Gene3D" id="2.60.40.2610">
    <property type="entry name" value="Outer membrane usher protein FimD, plug domain"/>
    <property type="match status" value="1"/>
</dbReference>
<evidence type="ECO:0000256" key="3">
    <source>
        <dbReference type="ARBA" id="ARBA00022448"/>
    </source>
</evidence>
<dbReference type="Pfam" id="PF00577">
    <property type="entry name" value="Usher"/>
    <property type="match status" value="1"/>
</dbReference>
<dbReference type="FunFam" id="2.60.40.3110:FF:000001">
    <property type="entry name" value="Putative fimbrial outer membrane usher"/>
    <property type="match status" value="1"/>
</dbReference>
<keyword evidence="5" id="KW-0812">Transmembrane</keyword>
<reference evidence="12 13" key="1">
    <citation type="submission" date="2008-03" db="EMBL/GenBank/DDBJ databases">
        <title>Sequencing of the draft genome and assembly of Burkholderia ambifaria IOP40-10.</title>
        <authorList>
            <consortium name="US DOE Joint Genome Institute (JGI-PGF)"/>
            <person name="Copeland A."/>
            <person name="Lucas S."/>
            <person name="Lapidus A."/>
            <person name="Glavina del Rio T."/>
            <person name="Dalin E."/>
            <person name="Tice H."/>
            <person name="Bruce D."/>
            <person name="Goodwin L."/>
            <person name="Pitluck S."/>
            <person name="Larimer F."/>
            <person name="Land M.L."/>
            <person name="Hauser L."/>
            <person name="Tiedje J."/>
            <person name="Richardson P."/>
        </authorList>
    </citation>
    <scope>NUCLEOTIDE SEQUENCE [LARGE SCALE GENOMIC DNA]</scope>
    <source>
        <strain evidence="12 13">IOP40-10</strain>
    </source>
</reference>
<dbReference type="GO" id="GO:0009279">
    <property type="term" value="C:cell outer membrane"/>
    <property type="evidence" value="ECO:0007669"/>
    <property type="project" value="UniProtKB-SubCell"/>
</dbReference>
<dbReference type="GO" id="GO:0015473">
    <property type="term" value="F:fimbrial usher porin activity"/>
    <property type="evidence" value="ECO:0007669"/>
    <property type="project" value="InterPro"/>
</dbReference>
<dbReference type="Gene3D" id="3.10.20.410">
    <property type="match status" value="1"/>
</dbReference>
<dbReference type="FunFam" id="2.60.40.2610:FF:000001">
    <property type="entry name" value="Outer membrane fimbrial usher protein"/>
    <property type="match status" value="1"/>
</dbReference>
<comment type="similarity">
    <text evidence="2">Belongs to the fimbrial export usher family.</text>
</comment>
<organism evidence="12 13">
    <name type="scientific">Burkholderia ambifaria IOP40-10</name>
    <dbReference type="NCBI Taxonomy" id="396596"/>
    <lineage>
        <taxon>Bacteria</taxon>
        <taxon>Pseudomonadati</taxon>
        <taxon>Pseudomonadota</taxon>
        <taxon>Betaproteobacteria</taxon>
        <taxon>Burkholderiales</taxon>
        <taxon>Burkholderiaceae</taxon>
        <taxon>Burkholderia</taxon>
        <taxon>Burkholderia cepacia complex</taxon>
    </lineage>
</organism>
<dbReference type="PATRIC" id="fig|396596.7.peg.5436"/>
<evidence type="ECO:0000259" key="10">
    <source>
        <dbReference type="Pfam" id="PF13953"/>
    </source>
</evidence>
<sequence length="853" mass="90915">MRKHYGWAIVLLGMTSAAHAAAPQPAAADPDAQNVQFDPSFFAGQTVDVTRFEHDNPVMPGTYMVDLYVNGELIGHRSVNFAAHGKSSAQPCLTRGLLEAAGVDLSQWQPAKADEQQCVNLAERIPGASLHYDSSTQHLELSIPQIALRHTDRGWIPPSRWDAGITAGILKYDFNAYRSMGNGAPDDSMYLGLMAGVNVGGWRFRERSALNYDEHGGMQWQQLDAYAQHDLTKWNSTLTLGDSSTTGDTFDSFALRGIQLGSDERMLPDSELGYAPVVRGVAHSNAKVEIRQNGYVIYQTTVSPGPFAIRDLNPTGYGGDLRVTITEADGTKRTYSVPYATVPQLLRAGASRYNFAVGQYRGYGEGPHARPYVFQGIYRRGINNLITGYGGIQASDGYMSALLGAALNTKYGAFALDVTGARTSIPYEPTQTGMSWRLSYAKSLPKTDTNLTVAAYRYSTAGFYSLQDAINARTAASLGSFPAQALYRSRSRVQLNINQPIGSGSLYAMGSLTDYWNRQGKDLQMQIGYSGTTHWGGYSLSLQRVRDSFGNVNNQVYASVSIPLGGSRIDHHPLFSDLDFSVAQGKSTTFNTSASGTAGHNNEWSYGLNAGYSGDNQSKSVGAYGTYNGPKGTVNASASAGSGNSQLSFGMSGSAVVHRGGITFGQAVGADDAIGLVRADGAKGAEVTNTPGVKVDGSGYAIVPFLTPYRENTLVLDPSQMSDNAELEETSEDVVPRAGAVVEAKFATKVGAPVVMRVKQANGEPVPMGADVLDVKRQKVGVVGQGGTVYVRGVSAKDPLTVRWSKQPNGTCSFGFTTDGKGHGIAQVCAAPAMQAEHAPSTTPPTVAKAAQS</sequence>
<dbReference type="InterPro" id="IPR000015">
    <property type="entry name" value="Fimb_usher"/>
</dbReference>
<dbReference type="InterPro" id="IPR025949">
    <property type="entry name" value="PapC-like_C"/>
</dbReference>
<evidence type="ECO:0000259" key="11">
    <source>
        <dbReference type="Pfam" id="PF13954"/>
    </source>
</evidence>
<dbReference type="Pfam" id="PF13953">
    <property type="entry name" value="PapC_C"/>
    <property type="match status" value="1"/>
</dbReference>
<feature type="signal peptide" evidence="9">
    <location>
        <begin position="1"/>
        <end position="20"/>
    </location>
</feature>
<keyword evidence="7" id="KW-0472">Membrane</keyword>